<sequence>MPSSSETLAPLISPPETSLKMATQGVGHGIRRLSRLQWQCCVDVDEQHNGDTVKKLDSKHSFKRSSSIDQKDESQIVGLKQRYELIDLPPDARPLLVFINKKRGPKEEVHSSNIEHALESCLG</sequence>
<evidence type="ECO:0000313" key="1">
    <source>
        <dbReference type="EMBL" id="KAI8004823.1"/>
    </source>
</evidence>
<protein>
    <submittedName>
        <fullName evidence="1">Diacylglycerol kinase 1</fullName>
    </submittedName>
</protein>
<evidence type="ECO:0000313" key="2">
    <source>
        <dbReference type="Proteomes" id="UP001060215"/>
    </source>
</evidence>
<dbReference type="EMBL" id="CM045766">
    <property type="protein sequence ID" value="KAI8004823.1"/>
    <property type="molecule type" value="Genomic_DNA"/>
</dbReference>
<keyword evidence="1" id="KW-0808">Transferase</keyword>
<reference evidence="1 2" key="1">
    <citation type="journal article" date="2022" name="Plant J.">
        <title>Chromosome-level genome of Camellia lanceoleosa provides a valuable resource for understanding genome evolution and self-incompatibility.</title>
        <authorList>
            <person name="Gong W."/>
            <person name="Xiao S."/>
            <person name="Wang L."/>
            <person name="Liao Z."/>
            <person name="Chang Y."/>
            <person name="Mo W."/>
            <person name="Hu G."/>
            <person name="Li W."/>
            <person name="Zhao G."/>
            <person name="Zhu H."/>
            <person name="Hu X."/>
            <person name="Ji K."/>
            <person name="Xiang X."/>
            <person name="Song Q."/>
            <person name="Yuan D."/>
            <person name="Jin S."/>
            <person name="Zhang L."/>
        </authorList>
    </citation>
    <scope>NUCLEOTIDE SEQUENCE [LARGE SCALE GENOMIC DNA]</scope>
    <source>
        <strain evidence="1">SQ_2022a</strain>
    </source>
</reference>
<name>A0ACC0GW22_9ERIC</name>
<comment type="caution">
    <text evidence="1">The sequence shown here is derived from an EMBL/GenBank/DDBJ whole genome shotgun (WGS) entry which is preliminary data.</text>
</comment>
<keyword evidence="1" id="KW-0418">Kinase</keyword>
<dbReference type="Proteomes" id="UP001060215">
    <property type="component" value="Chromosome 9"/>
</dbReference>
<keyword evidence="2" id="KW-1185">Reference proteome</keyword>
<organism evidence="1 2">
    <name type="scientific">Camellia lanceoleosa</name>
    <dbReference type="NCBI Taxonomy" id="1840588"/>
    <lineage>
        <taxon>Eukaryota</taxon>
        <taxon>Viridiplantae</taxon>
        <taxon>Streptophyta</taxon>
        <taxon>Embryophyta</taxon>
        <taxon>Tracheophyta</taxon>
        <taxon>Spermatophyta</taxon>
        <taxon>Magnoliopsida</taxon>
        <taxon>eudicotyledons</taxon>
        <taxon>Gunneridae</taxon>
        <taxon>Pentapetalae</taxon>
        <taxon>asterids</taxon>
        <taxon>Ericales</taxon>
        <taxon>Theaceae</taxon>
        <taxon>Camellia</taxon>
    </lineage>
</organism>
<gene>
    <name evidence="1" type="ORF">LOK49_LG08G02558</name>
</gene>
<proteinExistence type="predicted"/>
<accession>A0ACC0GW22</accession>